<evidence type="ECO:0000313" key="7">
    <source>
        <dbReference type="Proteomes" id="UP001302126"/>
    </source>
</evidence>
<feature type="compositionally biased region" description="Basic and acidic residues" evidence="4">
    <location>
        <begin position="566"/>
        <end position="576"/>
    </location>
</feature>
<dbReference type="FunFam" id="3.40.50.12780:FF:000014">
    <property type="entry name" value="Nonribosomal peptide synthetase 1"/>
    <property type="match status" value="1"/>
</dbReference>
<dbReference type="SMART" id="SM00823">
    <property type="entry name" value="PKS_PP"/>
    <property type="match status" value="1"/>
</dbReference>
<name>A0AAN6WJ69_9PEZI</name>
<dbReference type="InterPro" id="IPR036736">
    <property type="entry name" value="ACP-like_sf"/>
</dbReference>
<dbReference type="InterPro" id="IPR010071">
    <property type="entry name" value="AA_adenyl_dom"/>
</dbReference>
<dbReference type="Gene3D" id="1.10.1200.10">
    <property type="entry name" value="ACP-like"/>
    <property type="match status" value="1"/>
</dbReference>
<dbReference type="EMBL" id="MU864706">
    <property type="protein sequence ID" value="KAK4182236.1"/>
    <property type="molecule type" value="Genomic_DNA"/>
</dbReference>
<reference evidence="6" key="2">
    <citation type="submission" date="2023-05" db="EMBL/GenBank/DDBJ databases">
        <authorList>
            <consortium name="Lawrence Berkeley National Laboratory"/>
            <person name="Steindorff A."/>
            <person name="Hensen N."/>
            <person name="Bonometti L."/>
            <person name="Westerberg I."/>
            <person name="Brannstrom I.O."/>
            <person name="Guillou S."/>
            <person name="Cros-Aarteil S."/>
            <person name="Calhoun S."/>
            <person name="Haridas S."/>
            <person name="Kuo A."/>
            <person name="Mondo S."/>
            <person name="Pangilinan J."/>
            <person name="Riley R."/>
            <person name="Labutti K."/>
            <person name="Andreopoulos B."/>
            <person name="Lipzen A."/>
            <person name="Chen C."/>
            <person name="Yanf M."/>
            <person name="Daum C."/>
            <person name="Ng V."/>
            <person name="Clum A."/>
            <person name="Ohm R."/>
            <person name="Martin F."/>
            <person name="Silar P."/>
            <person name="Natvig D."/>
            <person name="Lalanne C."/>
            <person name="Gautier V."/>
            <person name="Ament-Velasquez S.L."/>
            <person name="Kruys A."/>
            <person name="Hutchinson M.I."/>
            <person name="Powell A.J."/>
            <person name="Barry K."/>
            <person name="Miller A.N."/>
            <person name="Grigoriev I.V."/>
            <person name="Debuchy R."/>
            <person name="Gladieux P."/>
            <person name="Thoren M.H."/>
            <person name="Johannesson H."/>
        </authorList>
    </citation>
    <scope>NUCLEOTIDE SEQUENCE</scope>
    <source>
        <strain evidence="6">PSN309</strain>
    </source>
</reference>
<dbReference type="CDD" id="cd05918">
    <property type="entry name" value="A_NRPS_SidN3_like"/>
    <property type="match status" value="1"/>
</dbReference>
<dbReference type="PANTHER" id="PTHR45527">
    <property type="entry name" value="NONRIBOSOMAL PEPTIDE SYNTHETASE"/>
    <property type="match status" value="1"/>
</dbReference>
<dbReference type="GO" id="GO:0031177">
    <property type="term" value="F:phosphopantetheine binding"/>
    <property type="evidence" value="ECO:0007669"/>
    <property type="project" value="InterPro"/>
</dbReference>
<dbReference type="FunFam" id="3.30.300.30:FF:000015">
    <property type="entry name" value="Nonribosomal peptide synthase SidD"/>
    <property type="match status" value="1"/>
</dbReference>
<dbReference type="InterPro" id="IPR001242">
    <property type="entry name" value="Condensation_dom"/>
</dbReference>
<keyword evidence="2" id="KW-0597">Phosphoprotein</keyword>
<evidence type="ECO:0000259" key="5">
    <source>
        <dbReference type="PROSITE" id="PS50075"/>
    </source>
</evidence>
<proteinExistence type="predicted"/>
<dbReference type="InterPro" id="IPR009081">
    <property type="entry name" value="PP-bd_ACP"/>
</dbReference>
<dbReference type="Proteomes" id="UP001302126">
    <property type="component" value="Unassembled WGS sequence"/>
</dbReference>
<dbReference type="SUPFAM" id="SSF56801">
    <property type="entry name" value="Acetyl-CoA synthetase-like"/>
    <property type="match status" value="1"/>
</dbReference>
<evidence type="ECO:0000256" key="3">
    <source>
        <dbReference type="ARBA" id="ARBA00022598"/>
    </source>
</evidence>
<dbReference type="AlphaFoldDB" id="A0AAN6WJ69"/>
<dbReference type="InterPro" id="IPR045851">
    <property type="entry name" value="AMP-bd_C_sf"/>
</dbReference>
<feature type="region of interest" description="Disordered" evidence="4">
    <location>
        <begin position="557"/>
        <end position="576"/>
    </location>
</feature>
<dbReference type="InterPro" id="IPR006162">
    <property type="entry name" value="Ppantetheine_attach_site"/>
</dbReference>
<dbReference type="GO" id="GO:0016874">
    <property type="term" value="F:ligase activity"/>
    <property type="evidence" value="ECO:0007669"/>
    <property type="project" value="UniProtKB-KW"/>
</dbReference>
<dbReference type="GO" id="GO:0043041">
    <property type="term" value="P:amino acid activation for nonribosomal peptide biosynthetic process"/>
    <property type="evidence" value="ECO:0007669"/>
    <property type="project" value="TreeGrafter"/>
</dbReference>
<dbReference type="GO" id="GO:0005737">
    <property type="term" value="C:cytoplasm"/>
    <property type="evidence" value="ECO:0007669"/>
    <property type="project" value="TreeGrafter"/>
</dbReference>
<evidence type="ECO:0000256" key="4">
    <source>
        <dbReference type="SAM" id="MobiDB-lite"/>
    </source>
</evidence>
<dbReference type="PROSITE" id="PS00012">
    <property type="entry name" value="PHOSPHOPANTETHEINE"/>
    <property type="match status" value="1"/>
</dbReference>
<dbReference type="InterPro" id="IPR020845">
    <property type="entry name" value="AMP-binding_CS"/>
</dbReference>
<evidence type="ECO:0000313" key="6">
    <source>
        <dbReference type="EMBL" id="KAK4182236.1"/>
    </source>
</evidence>
<evidence type="ECO:0000256" key="2">
    <source>
        <dbReference type="ARBA" id="ARBA00022553"/>
    </source>
</evidence>
<protein>
    <recommendedName>
        <fullName evidence="5">Carrier domain-containing protein</fullName>
    </recommendedName>
</protein>
<dbReference type="GO" id="GO:0044550">
    <property type="term" value="P:secondary metabolite biosynthetic process"/>
    <property type="evidence" value="ECO:0007669"/>
    <property type="project" value="TreeGrafter"/>
</dbReference>
<dbReference type="PROSITE" id="PS50075">
    <property type="entry name" value="CARRIER"/>
    <property type="match status" value="1"/>
</dbReference>
<sequence>MNQLARAGPQVKLADLDTVTPEDRQAIWTWNCEAPAAVERCIHDLFAEQAGARPDAPAICAWDGEMTYGELDELSTKLAGHLIELGVKPDDIVPLCFEKSMWAIVGMLAVLKAGGAFVPLDSNHPESRYRDVFKQIGSQVVLTSGSHFMPWRSSRPAVVAVNKSTLARLPIRVHRIHSAVEPRNLAYVIFTSGSTGQPKGVMMQHRAFSTGCLIHGRALGFMPESRVLQFASYTFDASVQEIITTLIHGGCVCVPSDNDRRSDLANAINHMDVNYAILTSSVARSLDPGIVPSLRVLVLVGEQVSFDDWARWDDRVRKINGYGPAECCIVCTAYLDPQSFKSATIGKSIASVTWVVDPEDHHILAPMGSVGELLVEGPILARGYLNDPETTSAAFIAAPAWLSAGGAGVPGRHGRLYKTGDLVRYDAAGNLVYIGRKDTQVKVRGQRVELGEIEHHLRECLPEAKQVVVETISPKGGSGSAAVAAFLHWGDEGADTNGSPARVVFPSGIDERLAERLPSYMVPGVYFAVGAMPMTASGKTDRKRLREIGASFSAQQLAEMRTSGQEQKRTPSTETERTMQQLWGQVLKIAPESIGLDDSFFRLGGDSIAAMKLVGEAGKHGIRLTVADAFRHPKLSQLVCALQPPAIWATPSIPPFSLLPRDIEKTFLTGLDSSINEIEAESIIDILPVTHLQKTYVDQGINFPRLAFNYFYLDIGPHLDVDLLEDSCRRLVRHFAILRTRFSYLDGRLWQVVLRDPETPFNTYHVDGGLSEESHAFCMLDIERTNPLGLPTSFTLLRRGARESRLIVRLSHAQYDGVCLQLVLKTLVSIYQQEPLRPTTDFAAYIAHAAYQQGASSHHWRVLLRGASLTRATARLCSLAPEEPILRAIKVERSIDAPTLPAHFTMASLIGSAWAVVLSTISGEDDIVYGQVTAGRNSDIPGISEMVGPCLNIVPVRVLTPSAKTSEQLIRSVQEQYLSLGQSDSMGWDEIVQQCTDWPAESMYESVILYQNIEEEPEIYFAGTNATVQGFDNPFSIAPRLSVITQPQETKLKITIAGNTRITTIETAYYLLDMLVKAVRMLSTDLQAPLASCKSSLPAADLK</sequence>
<organism evidence="6 7">
    <name type="scientific">Podospora australis</name>
    <dbReference type="NCBI Taxonomy" id="1536484"/>
    <lineage>
        <taxon>Eukaryota</taxon>
        <taxon>Fungi</taxon>
        <taxon>Dikarya</taxon>
        <taxon>Ascomycota</taxon>
        <taxon>Pezizomycotina</taxon>
        <taxon>Sordariomycetes</taxon>
        <taxon>Sordariomycetidae</taxon>
        <taxon>Sordariales</taxon>
        <taxon>Podosporaceae</taxon>
        <taxon>Podospora</taxon>
    </lineage>
</organism>
<keyword evidence="1" id="KW-0596">Phosphopantetheine</keyword>
<dbReference type="InterPro" id="IPR020806">
    <property type="entry name" value="PKS_PP-bd"/>
</dbReference>
<feature type="domain" description="Carrier" evidence="5">
    <location>
        <begin position="570"/>
        <end position="646"/>
    </location>
</feature>
<dbReference type="CDD" id="cd19542">
    <property type="entry name" value="CT_NRPS-like"/>
    <property type="match status" value="1"/>
</dbReference>
<dbReference type="Pfam" id="PF00501">
    <property type="entry name" value="AMP-binding"/>
    <property type="match status" value="1"/>
</dbReference>
<dbReference type="SUPFAM" id="SSF47336">
    <property type="entry name" value="ACP-like"/>
    <property type="match status" value="1"/>
</dbReference>
<dbReference type="Gene3D" id="3.30.559.30">
    <property type="entry name" value="Nonribosomal peptide synthetase, condensation domain"/>
    <property type="match status" value="1"/>
</dbReference>
<dbReference type="Gene3D" id="3.30.559.10">
    <property type="entry name" value="Chloramphenicol acetyltransferase-like domain"/>
    <property type="match status" value="1"/>
</dbReference>
<gene>
    <name evidence="6" type="ORF">QBC35DRAFT_536599</name>
</gene>
<dbReference type="PANTHER" id="PTHR45527:SF1">
    <property type="entry name" value="FATTY ACID SYNTHASE"/>
    <property type="match status" value="1"/>
</dbReference>
<dbReference type="Pfam" id="PF00668">
    <property type="entry name" value="Condensation"/>
    <property type="match status" value="1"/>
</dbReference>
<evidence type="ECO:0000256" key="1">
    <source>
        <dbReference type="ARBA" id="ARBA00022450"/>
    </source>
</evidence>
<dbReference type="NCBIfam" id="TIGR01733">
    <property type="entry name" value="AA-adenyl-dom"/>
    <property type="match status" value="1"/>
</dbReference>
<reference evidence="6" key="1">
    <citation type="journal article" date="2023" name="Mol. Phylogenet. Evol.">
        <title>Genome-scale phylogeny and comparative genomics of the fungal order Sordariales.</title>
        <authorList>
            <person name="Hensen N."/>
            <person name="Bonometti L."/>
            <person name="Westerberg I."/>
            <person name="Brannstrom I.O."/>
            <person name="Guillou S."/>
            <person name="Cros-Aarteil S."/>
            <person name="Calhoun S."/>
            <person name="Haridas S."/>
            <person name="Kuo A."/>
            <person name="Mondo S."/>
            <person name="Pangilinan J."/>
            <person name="Riley R."/>
            <person name="LaButti K."/>
            <person name="Andreopoulos B."/>
            <person name="Lipzen A."/>
            <person name="Chen C."/>
            <person name="Yan M."/>
            <person name="Daum C."/>
            <person name="Ng V."/>
            <person name="Clum A."/>
            <person name="Steindorff A."/>
            <person name="Ohm R.A."/>
            <person name="Martin F."/>
            <person name="Silar P."/>
            <person name="Natvig D.O."/>
            <person name="Lalanne C."/>
            <person name="Gautier V."/>
            <person name="Ament-Velasquez S.L."/>
            <person name="Kruys A."/>
            <person name="Hutchinson M.I."/>
            <person name="Powell A.J."/>
            <person name="Barry K."/>
            <person name="Miller A.N."/>
            <person name="Grigoriev I.V."/>
            <person name="Debuchy R."/>
            <person name="Gladieux P."/>
            <person name="Hiltunen Thoren M."/>
            <person name="Johannesson H."/>
        </authorList>
    </citation>
    <scope>NUCLEOTIDE SEQUENCE</scope>
    <source>
        <strain evidence="6">PSN309</strain>
    </source>
</reference>
<dbReference type="FunFam" id="1.10.1200.10:FF:000005">
    <property type="entry name" value="Nonribosomal peptide synthetase 1"/>
    <property type="match status" value="1"/>
</dbReference>
<dbReference type="SUPFAM" id="SSF52777">
    <property type="entry name" value="CoA-dependent acyltransferases"/>
    <property type="match status" value="2"/>
</dbReference>
<keyword evidence="7" id="KW-1185">Reference proteome</keyword>
<accession>A0AAN6WJ69</accession>
<dbReference type="InterPro" id="IPR000873">
    <property type="entry name" value="AMP-dep_synth/lig_dom"/>
</dbReference>
<keyword evidence="3" id="KW-0436">Ligase</keyword>
<dbReference type="Gene3D" id="3.30.300.30">
    <property type="match status" value="1"/>
</dbReference>
<dbReference type="Gene3D" id="3.40.50.12780">
    <property type="entry name" value="N-terminal domain of ligase-like"/>
    <property type="match status" value="1"/>
</dbReference>
<dbReference type="InterPro" id="IPR042099">
    <property type="entry name" value="ANL_N_sf"/>
</dbReference>
<dbReference type="PROSITE" id="PS00455">
    <property type="entry name" value="AMP_BINDING"/>
    <property type="match status" value="1"/>
</dbReference>
<dbReference type="InterPro" id="IPR023213">
    <property type="entry name" value="CAT-like_dom_sf"/>
</dbReference>
<comment type="caution">
    <text evidence="6">The sequence shown here is derived from an EMBL/GenBank/DDBJ whole genome shotgun (WGS) entry which is preliminary data.</text>
</comment>
<dbReference type="Pfam" id="PF00550">
    <property type="entry name" value="PP-binding"/>
    <property type="match status" value="1"/>
</dbReference>